<feature type="binding site" evidence="1">
    <location>
        <position position="196"/>
    </location>
    <ligand>
        <name>substrate</name>
    </ligand>
</feature>
<dbReference type="Pfam" id="PF01740">
    <property type="entry name" value="STAS"/>
    <property type="match status" value="1"/>
</dbReference>
<dbReference type="PROSITE" id="PS50042">
    <property type="entry name" value="CNMP_BINDING_3"/>
    <property type="match status" value="1"/>
</dbReference>
<feature type="domain" description="STAS" evidence="3">
    <location>
        <begin position="354"/>
        <end position="430"/>
    </location>
</feature>
<dbReference type="InterPro" id="IPR000595">
    <property type="entry name" value="cNMP-bd_dom"/>
</dbReference>
<feature type="binding site" evidence="1">
    <location>
        <position position="248"/>
    </location>
    <ligand>
        <name>substrate</name>
    </ligand>
</feature>
<evidence type="ECO:0000313" key="5">
    <source>
        <dbReference type="Proteomes" id="UP000727907"/>
    </source>
</evidence>
<dbReference type="SMART" id="SM00100">
    <property type="entry name" value="cNMP"/>
    <property type="match status" value="1"/>
</dbReference>
<dbReference type="GO" id="GO:0004359">
    <property type="term" value="F:glutaminase activity"/>
    <property type="evidence" value="ECO:0007669"/>
    <property type="project" value="UniProtKB-EC"/>
</dbReference>
<comment type="catalytic activity">
    <reaction evidence="1">
        <text>L-glutamine + H2O = L-glutamate + NH4(+)</text>
        <dbReference type="Rhea" id="RHEA:15889"/>
        <dbReference type="ChEBI" id="CHEBI:15377"/>
        <dbReference type="ChEBI" id="CHEBI:28938"/>
        <dbReference type="ChEBI" id="CHEBI:29985"/>
        <dbReference type="ChEBI" id="CHEBI:58359"/>
        <dbReference type="EC" id="3.5.1.2"/>
    </reaction>
</comment>
<dbReference type="InterPro" id="IPR002645">
    <property type="entry name" value="STAS_dom"/>
</dbReference>
<protein>
    <recommendedName>
        <fullName evidence="1">Glutaminase</fullName>
        <ecNumber evidence="1">3.5.1.2</ecNumber>
    </recommendedName>
</protein>
<name>A0ABS6II33_9HYPH</name>
<dbReference type="CDD" id="cd00038">
    <property type="entry name" value="CAP_ED"/>
    <property type="match status" value="1"/>
</dbReference>
<proteinExistence type="inferred from homology"/>
<comment type="similarity">
    <text evidence="1">Belongs to the glutaminase family.</text>
</comment>
<comment type="subunit">
    <text evidence="1">Homotetramer.</text>
</comment>
<feature type="binding site" evidence="1">
    <location>
        <position position="72"/>
    </location>
    <ligand>
        <name>substrate</name>
    </ligand>
</feature>
<dbReference type="NCBIfam" id="TIGR03814">
    <property type="entry name" value="Gln_ase"/>
    <property type="match status" value="1"/>
</dbReference>
<keyword evidence="1 4" id="KW-0378">Hydrolase</keyword>
<dbReference type="PROSITE" id="PS00888">
    <property type="entry name" value="CNMP_BINDING_1"/>
    <property type="match status" value="1"/>
</dbReference>
<dbReference type="PANTHER" id="PTHR12544">
    <property type="entry name" value="GLUTAMINASE"/>
    <property type="match status" value="1"/>
</dbReference>
<dbReference type="InterPro" id="IPR018488">
    <property type="entry name" value="cNMP-bd_CS"/>
</dbReference>
<dbReference type="CDD" id="cd07042">
    <property type="entry name" value="STAS_SulP_like_sulfate_transporter"/>
    <property type="match status" value="1"/>
</dbReference>
<keyword evidence="1" id="KW-0007">Acetylation</keyword>
<evidence type="ECO:0000259" key="3">
    <source>
        <dbReference type="PROSITE" id="PS50801"/>
    </source>
</evidence>
<dbReference type="PROSITE" id="PS50801">
    <property type="entry name" value="STAS"/>
    <property type="match status" value="1"/>
</dbReference>
<dbReference type="Pfam" id="PF04960">
    <property type="entry name" value="Glutaminase"/>
    <property type="match status" value="1"/>
</dbReference>
<accession>A0ABS6II33</accession>
<dbReference type="InterPro" id="IPR015868">
    <property type="entry name" value="Glutaminase"/>
</dbReference>
<feature type="binding site" evidence="1">
    <location>
        <position position="266"/>
    </location>
    <ligand>
        <name>substrate</name>
    </ligand>
</feature>
<comment type="caution">
    <text evidence="4">The sequence shown here is derived from an EMBL/GenBank/DDBJ whole genome shotgun (WGS) entry which is preliminary data.</text>
</comment>
<dbReference type="RefSeq" id="WP_216959456.1">
    <property type="nucleotide sequence ID" value="NZ_JAHOPB010000001.1"/>
</dbReference>
<keyword evidence="5" id="KW-1185">Reference proteome</keyword>
<gene>
    <name evidence="1 4" type="primary">glsA</name>
    <name evidence="4" type="ORF">KQ910_10800</name>
</gene>
<evidence type="ECO:0000256" key="1">
    <source>
        <dbReference type="HAMAP-Rule" id="MF_00313"/>
    </source>
</evidence>
<feature type="binding site" evidence="1">
    <location>
        <position position="165"/>
    </location>
    <ligand>
        <name>substrate</name>
    </ligand>
</feature>
<dbReference type="PANTHER" id="PTHR12544:SF29">
    <property type="entry name" value="GLUTAMINASE"/>
    <property type="match status" value="1"/>
</dbReference>
<reference evidence="4 5" key="1">
    <citation type="submission" date="2021-06" db="EMBL/GenBank/DDBJ databases">
        <authorList>
            <person name="Lee D.H."/>
        </authorList>
    </citation>
    <scope>NUCLEOTIDE SEQUENCE [LARGE SCALE GENOMIC DNA]</scope>
    <source>
        <strain evidence="4 5">MMS21-HV4-11</strain>
    </source>
</reference>
<dbReference type="Pfam" id="PF00027">
    <property type="entry name" value="cNMP_binding"/>
    <property type="match status" value="1"/>
</dbReference>
<evidence type="ECO:0000259" key="2">
    <source>
        <dbReference type="PROSITE" id="PS50042"/>
    </source>
</evidence>
<feature type="binding site" evidence="1">
    <location>
        <position position="172"/>
    </location>
    <ligand>
        <name>substrate</name>
    </ligand>
</feature>
<dbReference type="Proteomes" id="UP000727907">
    <property type="component" value="Unassembled WGS sequence"/>
</dbReference>
<evidence type="ECO:0000313" key="4">
    <source>
        <dbReference type="EMBL" id="MBU8874254.1"/>
    </source>
</evidence>
<dbReference type="HAMAP" id="MF_00313">
    <property type="entry name" value="Glutaminase"/>
    <property type="match status" value="1"/>
</dbReference>
<dbReference type="EMBL" id="JAHOPB010000001">
    <property type="protein sequence ID" value="MBU8874254.1"/>
    <property type="molecule type" value="Genomic_DNA"/>
</dbReference>
<organism evidence="4 5">
    <name type="scientific">Reyranella humidisoli</name>
    <dbReference type="NCBI Taxonomy" id="2849149"/>
    <lineage>
        <taxon>Bacteria</taxon>
        <taxon>Pseudomonadati</taxon>
        <taxon>Pseudomonadota</taxon>
        <taxon>Alphaproteobacteria</taxon>
        <taxon>Hyphomicrobiales</taxon>
        <taxon>Reyranellaceae</taxon>
        <taxon>Reyranella</taxon>
    </lineage>
</organism>
<dbReference type="EC" id="3.5.1.2" evidence="1"/>
<sequence length="611" mass="66130">MDESQVSAAELPLARFLARCHAEYSQDQSGEVAAYIPELALANPAHFGIAVTTVDGYVYEIGDSTVEFTIQSISKAFVFALALETVGAERVESIVGVEPSGDAFNSIRLGSDNRPFNPMVNAGAIACTGLICEREQDGAFDWLLQALSRFAGRRLEVDEPTFRSERESGDRNRAIAYLLRNHGVLQGDVDQVLDVYFRQCALRVSARDLSVMAATLAHKGRNPLTGEQVVSSYAVARTLSVMTSSGMYDSAGRWVYRVGIPAKSGVGGGIVASLPSQLGLGTYSPLIDDQGNSIRGLRTCEALSTHFGLHMLNRVGDVRTCIAASYDVGSVSSRRSRPPREQAILEAHHGEGAILELTGALSFGNIEYLSRRIRNLRSGLRYLILDLRRVPSVSEASLRLLADVLDDLAQGHVQVVFSGIARGTPIEQSLSEWLPDRSGVRRIGLLDEAIEWAEDSIIHSETGDLELGTSTDLHEQELLSGLEDDELSALEALLVQREYRTGERLISAGEPASSLMFVASGIVSVRLQSGVRLATLSAGMAVGEMALLETARSADVWADTKVACLELALDAFARFRASHPRAGERIMANLARLLAKRLIVANNKIEVLASY</sequence>
<feature type="domain" description="Cyclic nucleotide-binding" evidence="2">
    <location>
        <begin position="478"/>
        <end position="593"/>
    </location>
</feature>
<feature type="binding site" evidence="1">
    <location>
        <position position="121"/>
    </location>
    <ligand>
        <name>substrate</name>
    </ligand>
</feature>